<proteinExistence type="predicted"/>
<protein>
    <submittedName>
        <fullName evidence="1">Uncharacterized protein</fullName>
    </submittedName>
</protein>
<evidence type="ECO:0000313" key="2">
    <source>
        <dbReference type="Proteomes" id="UP000596661"/>
    </source>
</evidence>
<name>A0A803NWK6_CANSA</name>
<sequence length="144" mass="15900">MNIGDDLGKGTPALQDLTLKVFYLPLKNLRPTFEEFKQLPLDSFFEDIFIDDRASVKSSANVGSSLGKNISSNFKILTEKVSKIICSQNKLSDNFALLRDFVKVNFKGVANVLDVGERKWEGVVASEGDKSKDVGNVKGKQVDL</sequence>
<dbReference type="Gramene" id="evm.model.02.215">
    <property type="protein sequence ID" value="cds.evm.model.02.215"/>
    <property type="gene ID" value="evm.TU.02.215"/>
</dbReference>
<evidence type="ECO:0000313" key="1">
    <source>
        <dbReference type="EnsemblPlants" id="cds.evm.model.02.215"/>
    </source>
</evidence>
<keyword evidence="2" id="KW-1185">Reference proteome</keyword>
<dbReference type="Proteomes" id="UP000596661">
    <property type="component" value="Chromosome 2"/>
</dbReference>
<organism evidence="1 2">
    <name type="scientific">Cannabis sativa</name>
    <name type="common">Hemp</name>
    <name type="synonym">Marijuana</name>
    <dbReference type="NCBI Taxonomy" id="3483"/>
    <lineage>
        <taxon>Eukaryota</taxon>
        <taxon>Viridiplantae</taxon>
        <taxon>Streptophyta</taxon>
        <taxon>Embryophyta</taxon>
        <taxon>Tracheophyta</taxon>
        <taxon>Spermatophyta</taxon>
        <taxon>Magnoliopsida</taxon>
        <taxon>eudicotyledons</taxon>
        <taxon>Gunneridae</taxon>
        <taxon>Pentapetalae</taxon>
        <taxon>rosids</taxon>
        <taxon>fabids</taxon>
        <taxon>Rosales</taxon>
        <taxon>Cannabaceae</taxon>
        <taxon>Cannabis</taxon>
    </lineage>
</organism>
<dbReference type="EnsemblPlants" id="evm.model.02.215">
    <property type="protein sequence ID" value="cds.evm.model.02.215"/>
    <property type="gene ID" value="evm.TU.02.215"/>
</dbReference>
<dbReference type="AlphaFoldDB" id="A0A803NWK6"/>
<reference evidence="1" key="2">
    <citation type="submission" date="2021-03" db="UniProtKB">
        <authorList>
            <consortium name="EnsemblPlants"/>
        </authorList>
    </citation>
    <scope>IDENTIFICATION</scope>
</reference>
<accession>A0A803NWK6</accession>
<reference evidence="1" key="1">
    <citation type="submission" date="2018-11" db="EMBL/GenBank/DDBJ databases">
        <authorList>
            <person name="Grassa J C."/>
        </authorList>
    </citation>
    <scope>NUCLEOTIDE SEQUENCE [LARGE SCALE GENOMIC DNA]</scope>
</reference>
<dbReference type="EMBL" id="UZAU01000091">
    <property type="status" value="NOT_ANNOTATED_CDS"/>
    <property type="molecule type" value="Genomic_DNA"/>
</dbReference>